<dbReference type="Proteomes" id="UP000182306">
    <property type="component" value="Chromosome"/>
</dbReference>
<organism evidence="2 3">
    <name type="scientific">Sinorhizobium americanum</name>
    <dbReference type="NCBI Taxonomy" id="194963"/>
    <lineage>
        <taxon>Bacteria</taxon>
        <taxon>Pseudomonadati</taxon>
        <taxon>Pseudomonadota</taxon>
        <taxon>Alphaproteobacteria</taxon>
        <taxon>Hyphomicrobiales</taxon>
        <taxon>Rhizobiaceae</taxon>
        <taxon>Sinorhizobium/Ensifer group</taxon>
        <taxon>Sinorhizobium</taxon>
    </lineage>
</organism>
<gene>
    <name evidence="2" type="ORF">SAMCFNEI73_Ch0312</name>
</gene>
<evidence type="ECO:0000313" key="3">
    <source>
        <dbReference type="Proteomes" id="UP000182306"/>
    </source>
</evidence>
<name>A0A1L3LHQ5_9HYPH</name>
<evidence type="ECO:0000313" key="2">
    <source>
        <dbReference type="EMBL" id="APG89644.1"/>
    </source>
</evidence>
<feature type="compositionally biased region" description="Basic and acidic residues" evidence="1">
    <location>
        <begin position="1"/>
        <end position="14"/>
    </location>
</feature>
<sequence>MVDDSERLSAERRSCGATPLQPLPTRGRDLQCRARFGRFERIREFGCRRWRSAGRGGQARAPCGEGLGRGLDCVIYSQPLRLK</sequence>
<dbReference type="EMBL" id="CP013107">
    <property type="protein sequence ID" value="APG89644.1"/>
    <property type="molecule type" value="Genomic_DNA"/>
</dbReference>
<proteinExistence type="predicted"/>
<accession>A0A1L3LHQ5</accession>
<dbReference type="KEGG" id="same:SAMCFNEI73_Ch0312"/>
<reference evidence="2 3" key="1">
    <citation type="submission" date="2015-10" db="EMBL/GenBank/DDBJ databases">
        <title>Genomic differences between typical nodule nitrogen-fixing rhizobial strains and those coming from bean seeds.</title>
        <authorList>
            <person name="Peralta H."/>
            <person name="Aguilar-Vera A."/>
            <person name="Diaz R."/>
            <person name="Mora Y."/>
            <person name="Martinez-Batallar G."/>
            <person name="Salazar E."/>
            <person name="Vargas-Lagunas C."/>
            <person name="Encarnacion S."/>
            <person name="Girard L."/>
            <person name="Mora J."/>
        </authorList>
    </citation>
    <scope>NUCLEOTIDE SEQUENCE [LARGE SCALE GENOMIC DNA]</scope>
    <source>
        <strain evidence="2 3">CFNEI 73</strain>
    </source>
</reference>
<evidence type="ECO:0000256" key="1">
    <source>
        <dbReference type="SAM" id="MobiDB-lite"/>
    </source>
</evidence>
<keyword evidence="3" id="KW-1185">Reference proteome</keyword>
<dbReference type="AlphaFoldDB" id="A0A1L3LHQ5"/>
<feature type="region of interest" description="Disordered" evidence="1">
    <location>
        <begin position="1"/>
        <end position="22"/>
    </location>
</feature>
<protein>
    <submittedName>
        <fullName evidence="2">Uncharacterized protein</fullName>
    </submittedName>
</protein>